<sequence>MKIASRLHSKPGSFFGKLLTIGFSVWLLGVAFSPALAAVTVDQTPLIIQKPLPPNITLMLDDSGSMASDYMPDWGYLKNNGNNDALIDASNNGVYYNPTVTYKPPVNADGTSYANATGLTSAWVDGFKQSSGSIDLTAYSSNDGNNNIDYSTGSAQYYSTSISSDSDCADKYSNLKGYGGYTYSWWSNICYFTYHTSNAKYFQYSTGPAAGAYVVHYVAPSDCGSLSSTSTPIDCVLASDKSGAAAPVGVAAGQNIANWFSYYHTRMLMAKSGLMNSFSAIDSTFRVGFGSINGRNNSALPAPTSKYNYKTIADVQPFGDGSSGTQKDSFWKWLIGETPGNSTPLRASLDAVGQYYESAQPWQTSSTDTTELACRQAYTILTTDGFWNGSDLGNDNIDNTDGPTIAGPNNQSYSYVAASPYKDSASDTLADVAMKYWKTDLMSSTTGTSDIANEVPTSTDDPAFWQHMTTFTLGLGFTPQGITPTGTTIDQIFSWANGGTAITGFSWPAPSSNKISTIADLAHAAVNGHGGFYAATSPEAFAAGLADALKRASERVGTGASLAANSTQLKSGAFAYQANYYTAKWKGDLKAIAVDPNTGALATTVTWSAADPKVLPTYDKRNIYTYNPSVTPVAQVAFDDPATLSSTEQTALGSTTASQQDLINYLRGDASKEKSKTNGIYRSRDTALGDIIDSQPVYVGQPDANQFVGQAFTGSDGFLSYAATTRQGLIFVAANDGMLHAFNADTGAEVYAYLPAAVITNGLKKLSDPDYGTTAASPHQYFNDGELTVADVYFGSAWHSVAVGTTGRGLAKAVYALDVTNPAKITLLWERSAGDGKTNADYIGQMTGKPIIAQTNDAGTTDTTGNSNWSVLIGNGYNSKNGTAALLQFAIADGSLDVHPTDTATGNGLAAPAVWMDDLSNGISTMAYAGDAQGRVWSFQLNYLKKSGNTYTPTATPNSTGTQLFVAKDSTGTVQPITAGMLVGKNPVTHDLWVFFGTGQYLSSGDLVSKATQSWYGLIVQSTTNNLAVDGSKTRSDLVKRYIIAETPGTAAVAADPTAVPPVLAAPAVAPARAVTAAPSSLGGKSGWYMDLLSPTSTTDPTTKKVTYTPNQIAEGERIVTPNQFQGNQLLATTRIPTAVDLCNPSGRGWIMAVDPFTGTSPTSSFFDLNGDGLINQPADYIMVDGKAVATSGMGFSSLPNNPIFMGGSMLVSFDNGSATSVKTSGTSNTLQRVSWRELINQ</sequence>
<gene>
    <name evidence="8" type="ORF">ACFPPA_11815</name>
</gene>
<comment type="subcellular location">
    <subcellularLocation>
        <location evidence="1">Fimbrium</location>
    </subcellularLocation>
</comment>
<evidence type="ECO:0000256" key="5">
    <source>
        <dbReference type="ARBA" id="ARBA00022837"/>
    </source>
</evidence>
<evidence type="ECO:0000256" key="2">
    <source>
        <dbReference type="ARBA" id="ARBA00008387"/>
    </source>
</evidence>
<evidence type="ECO:0000256" key="6">
    <source>
        <dbReference type="ARBA" id="ARBA00023263"/>
    </source>
</evidence>
<evidence type="ECO:0000256" key="1">
    <source>
        <dbReference type="ARBA" id="ARBA00004561"/>
    </source>
</evidence>
<name>A0ABW0QUB8_9GAMM</name>
<feature type="domain" description="PilY1 beta-propeller" evidence="7">
    <location>
        <begin position="688"/>
        <end position="1040"/>
    </location>
</feature>
<evidence type="ECO:0000259" key="7">
    <source>
        <dbReference type="Pfam" id="PF05567"/>
    </source>
</evidence>
<dbReference type="InterPro" id="IPR008707">
    <property type="entry name" value="B-propeller_PilY1"/>
</dbReference>
<dbReference type="InterPro" id="IPR011047">
    <property type="entry name" value="Quinoprotein_ADH-like_sf"/>
</dbReference>
<accession>A0ABW0QUB8</accession>
<evidence type="ECO:0000313" key="8">
    <source>
        <dbReference type="EMBL" id="MFC5526419.1"/>
    </source>
</evidence>
<keyword evidence="9" id="KW-1185">Reference proteome</keyword>
<dbReference type="Proteomes" id="UP001596114">
    <property type="component" value="Unassembled WGS sequence"/>
</dbReference>
<dbReference type="EMBL" id="JBHSNF010000002">
    <property type="protein sequence ID" value="MFC5526419.1"/>
    <property type="molecule type" value="Genomic_DNA"/>
</dbReference>
<dbReference type="Pfam" id="PF05567">
    <property type="entry name" value="T4P_PilY1"/>
    <property type="match status" value="1"/>
</dbReference>
<evidence type="ECO:0000256" key="4">
    <source>
        <dbReference type="ARBA" id="ARBA00022723"/>
    </source>
</evidence>
<reference evidence="9" key="1">
    <citation type="journal article" date="2019" name="Int. J. Syst. Evol. Microbiol.">
        <title>The Global Catalogue of Microorganisms (GCM) 10K type strain sequencing project: providing services to taxonomists for standard genome sequencing and annotation.</title>
        <authorList>
            <consortium name="The Broad Institute Genomics Platform"/>
            <consortium name="The Broad Institute Genome Sequencing Center for Infectious Disease"/>
            <person name="Wu L."/>
            <person name="Ma J."/>
        </authorList>
    </citation>
    <scope>NUCLEOTIDE SEQUENCE [LARGE SCALE GENOMIC DNA]</scope>
    <source>
        <strain evidence="9">CGMCC 1.16619</strain>
    </source>
</reference>
<comment type="caution">
    <text evidence="8">The sequence shown here is derived from an EMBL/GenBank/DDBJ whole genome shotgun (WGS) entry which is preliminary data.</text>
</comment>
<keyword evidence="6" id="KW-0281">Fimbrium</keyword>
<comment type="similarity">
    <text evidence="2">Belongs to the PilY1 family.</text>
</comment>
<evidence type="ECO:0000256" key="3">
    <source>
        <dbReference type="ARBA" id="ARBA00022558"/>
    </source>
</evidence>
<proteinExistence type="inferred from homology"/>
<keyword evidence="4" id="KW-0479">Metal-binding</keyword>
<dbReference type="RefSeq" id="WP_377320072.1">
    <property type="nucleotide sequence ID" value="NZ_JBHSNF010000002.1"/>
</dbReference>
<keyword evidence="3" id="KW-1029">Fimbrium biogenesis</keyword>
<dbReference type="SUPFAM" id="SSF50998">
    <property type="entry name" value="Quinoprotein alcohol dehydrogenase-like"/>
    <property type="match status" value="1"/>
</dbReference>
<organism evidence="8 9">
    <name type="scientific">Rhodanobacter ginsengisoli</name>
    <dbReference type="NCBI Taxonomy" id="418646"/>
    <lineage>
        <taxon>Bacteria</taxon>
        <taxon>Pseudomonadati</taxon>
        <taxon>Pseudomonadota</taxon>
        <taxon>Gammaproteobacteria</taxon>
        <taxon>Lysobacterales</taxon>
        <taxon>Rhodanobacteraceae</taxon>
        <taxon>Rhodanobacter</taxon>
    </lineage>
</organism>
<protein>
    <submittedName>
        <fullName evidence="8">Pilus assembly protein</fullName>
    </submittedName>
</protein>
<keyword evidence="5" id="KW-0106">Calcium</keyword>
<evidence type="ECO:0000313" key="9">
    <source>
        <dbReference type="Proteomes" id="UP001596114"/>
    </source>
</evidence>